<sequence>MHFDSNELIFMVDYARQILTVYAAIISTYVLYLLVKQTRPNIKVSAERSEERGFTQNLIIITALNTGKKPATVTVFGIITPDGKKIIVPPSSGEISRPALPARLVEGEVCTGFFDLDANLPYLIQFGNKIIVQGFFRDLDKRDHVSLPMEIQLPTLPENVKVLQRPH</sequence>
<dbReference type="OrthoDB" id="9846039at2"/>
<evidence type="ECO:0000256" key="1">
    <source>
        <dbReference type="SAM" id="Phobius"/>
    </source>
</evidence>
<accession>A0A2L2XAB5</accession>
<dbReference type="EMBL" id="BFAV01000073">
    <property type="protein sequence ID" value="GBF33020.1"/>
    <property type="molecule type" value="Genomic_DNA"/>
</dbReference>
<dbReference type="RefSeq" id="WP_104371474.1">
    <property type="nucleotide sequence ID" value="NZ_BFAV01000073.1"/>
</dbReference>
<dbReference type="AlphaFoldDB" id="A0A2L2XAB5"/>
<gene>
    <name evidence="2" type="ORF">DCCM_2117</name>
</gene>
<feature type="transmembrane region" description="Helical" evidence="1">
    <location>
        <begin position="14"/>
        <end position="35"/>
    </location>
</feature>
<keyword evidence="1" id="KW-1133">Transmembrane helix</keyword>
<evidence type="ECO:0000313" key="3">
    <source>
        <dbReference type="Proteomes" id="UP000239549"/>
    </source>
</evidence>
<keyword evidence="1" id="KW-0812">Transmembrane</keyword>
<proteinExistence type="predicted"/>
<reference evidence="3" key="1">
    <citation type="submission" date="2018-02" db="EMBL/GenBank/DDBJ databases">
        <title>Genome sequence of Desulfocucumis palustris strain NAW-5.</title>
        <authorList>
            <person name="Watanabe M."/>
            <person name="Kojima H."/>
            <person name="Fukui M."/>
        </authorList>
    </citation>
    <scope>NUCLEOTIDE SEQUENCE [LARGE SCALE GENOMIC DNA]</scope>
    <source>
        <strain evidence="3">NAW-5</strain>
    </source>
</reference>
<protein>
    <submittedName>
        <fullName evidence="2">Uncharacterized protein</fullName>
    </submittedName>
</protein>
<dbReference type="Proteomes" id="UP000239549">
    <property type="component" value="Unassembled WGS sequence"/>
</dbReference>
<organism evidence="2 3">
    <name type="scientific">Desulfocucumis palustris</name>
    <dbReference type="NCBI Taxonomy" id="1898651"/>
    <lineage>
        <taxon>Bacteria</taxon>
        <taxon>Bacillati</taxon>
        <taxon>Bacillota</taxon>
        <taxon>Clostridia</taxon>
        <taxon>Eubacteriales</taxon>
        <taxon>Desulfocucumaceae</taxon>
        <taxon>Desulfocucumis</taxon>
    </lineage>
</organism>
<name>A0A2L2XAB5_9FIRM</name>
<comment type="caution">
    <text evidence="2">The sequence shown here is derived from an EMBL/GenBank/DDBJ whole genome shotgun (WGS) entry which is preliminary data.</text>
</comment>
<keyword evidence="1" id="KW-0472">Membrane</keyword>
<keyword evidence="3" id="KW-1185">Reference proteome</keyword>
<evidence type="ECO:0000313" key="2">
    <source>
        <dbReference type="EMBL" id="GBF33020.1"/>
    </source>
</evidence>